<dbReference type="RefSeq" id="WP_413274838.1">
    <property type="nucleotide sequence ID" value="NZ_JBHFNQ010000252.1"/>
</dbReference>
<sequence length="167" mass="17896">MKSKYLLINMAALLFVGCTTKESANQPSANPNSVAESVFTSTESVADVKANVVKSGTFVSGEHPTSGTVRLITKNGKSTLELDQSFKTSNMGPDLVVILHRSNNVLGSTKPPSYPLKEGDYVILASLKNFNGSQSYPIPDSVNLANYKSAAIWCRKFNATFGTATLK</sequence>
<feature type="chain" id="PRO_5046161845" evidence="1">
    <location>
        <begin position="25"/>
        <end position="167"/>
    </location>
</feature>
<evidence type="ECO:0000313" key="4">
    <source>
        <dbReference type="Proteomes" id="UP001576774"/>
    </source>
</evidence>
<feature type="signal peptide" evidence="1">
    <location>
        <begin position="1"/>
        <end position="24"/>
    </location>
</feature>
<proteinExistence type="predicted"/>
<accession>A0ABV4XGD5</accession>
<keyword evidence="4" id="KW-1185">Reference proteome</keyword>
<dbReference type="EMBL" id="JBHFNQ010000252">
    <property type="protein sequence ID" value="MFB2881872.1"/>
    <property type="molecule type" value="Genomic_DNA"/>
</dbReference>
<feature type="domain" description="DM13" evidence="2">
    <location>
        <begin position="56"/>
        <end position="167"/>
    </location>
</feature>
<dbReference type="PROSITE" id="PS51257">
    <property type="entry name" value="PROKAR_LIPOPROTEIN"/>
    <property type="match status" value="1"/>
</dbReference>
<dbReference type="PROSITE" id="PS51549">
    <property type="entry name" value="DM13"/>
    <property type="match status" value="1"/>
</dbReference>
<gene>
    <name evidence="3" type="ORF">ACE1CC_33915</name>
</gene>
<evidence type="ECO:0000259" key="2">
    <source>
        <dbReference type="PROSITE" id="PS51549"/>
    </source>
</evidence>
<comment type="caution">
    <text evidence="3">The sequence shown here is derived from an EMBL/GenBank/DDBJ whole genome shotgun (WGS) entry which is preliminary data.</text>
</comment>
<evidence type="ECO:0000256" key="1">
    <source>
        <dbReference type="SAM" id="SignalP"/>
    </source>
</evidence>
<protein>
    <submittedName>
        <fullName evidence="3">DM13 domain-containing protein</fullName>
    </submittedName>
</protein>
<evidence type="ECO:0000313" key="3">
    <source>
        <dbReference type="EMBL" id="MFB2881872.1"/>
    </source>
</evidence>
<dbReference type="InterPro" id="IPR019545">
    <property type="entry name" value="DM13_domain"/>
</dbReference>
<reference evidence="3 4" key="1">
    <citation type="submission" date="2024-09" db="EMBL/GenBank/DDBJ databases">
        <title>Floridaenema gen nov. (Aerosakkonemataceae, Aerosakkonematales ord. nov., Cyanobacteria) from benthic tropical and subtropical fresh waters, with the description of four new species.</title>
        <authorList>
            <person name="Moretto J.A."/>
            <person name="Berthold D.E."/>
            <person name="Lefler F.W."/>
            <person name="Huang I.-S."/>
            <person name="Laughinghouse H. IV."/>
        </authorList>
    </citation>
    <scope>NUCLEOTIDE SEQUENCE [LARGE SCALE GENOMIC DNA]</scope>
    <source>
        <strain evidence="3 4">BLCC-F46</strain>
    </source>
</reference>
<organism evidence="3 4">
    <name type="scientific">Floridaenema aerugineum BLCC-F46</name>
    <dbReference type="NCBI Taxonomy" id="3153654"/>
    <lineage>
        <taxon>Bacteria</taxon>
        <taxon>Bacillati</taxon>
        <taxon>Cyanobacteriota</taxon>
        <taxon>Cyanophyceae</taxon>
        <taxon>Oscillatoriophycideae</taxon>
        <taxon>Aerosakkonematales</taxon>
        <taxon>Aerosakkonemataceae</taxon>
        <taxon>Floridanema</taxon>
        <taxon>Floridanema aerugineum</taxon>
    </lineage>
</organism>
<name>A0ABV4XGD5_9CYAN</name>
<dbReference type="Pfam" id="PF10517">
    <property type="entry name" value="DM13"/>
    <property type="match status" value="1"/>
</dbReference>
<keyword evidence="1" id="KW-0732">Signal</keyword>
<dbReference type="Proteomes" id="UP001576774">
    <property type="component" value="Unassembled WGS sequence"/>
</dbReference>